<dbReference type="AlphaFoldDB" id="A0A418UZ22"/>
<feature type="region of interest" description="Disordered" evidence="1">
    <location>
        <begin position="1"/>
        <end position="28"/>
    </location>
</feature>
<feature type="region of interest" description="Disordered" evidence="1">
    <location>
        <begin position="55"/>
        <end position="78"/>
    </location>
</feature>
<dbReference type="RefSeq" id="WP_119858641.1">
    <property type="nucleotide sequence ID" value="NZ_QYYD01000027.1"/>
</dbReference>
<evidence type="ECO:0000256" key="1">
    <source>
        <dbReference type="SAM" id="MobiDB-lite"/>
    </source>
</evidence>
<evidence type="ECO:0000313" key="2">
    <source>
        <dbReference type="EMBL" id="RJF68616.1"/>
    </source>
</evidence>
<comment type="caution">
    <text evidence="2">The sequence shown here is derived from an EMBL/GenBank/DDBJ whole genome shotgun (WGS) entry which is preliminary data.</text>
</comment>
<protein>
    <submittedName>
        <fullName evidence="2">Transcriptional regulator</fullName>
    </submittedName>
</protein>
<evidence type="ECO:0000313" key="3">
    <source>
        <dbReference type="Proteomes" id="UP000285523"/>
    </source>
</evidence>
<name>A0A418UZ22_RHOPL</name>
<reference evidence="2 3" key="1">
    <citation type="submission" date="2018-09" db="EMBL/GenBank/DDBJ databases">
        <title>Draft genome sequence of Rhodopseudomonas palustris 2.1.18.</title>
        <authorList>
            <person name="Robertson S.L."/>
            <person name="Meyer T.E."/>
            <person name="Kyndt J.A."/>
        </authorList>
    </citation>
    <scope>NUCLEOTIDE SEQUENCE [LARGE SCALE GENOMIC DNA]</scope>
    <source>
        <strain evidence="2 3">2.1.18</strain>
    </source>
</reference>
<accession>A0A418UZ22</accession>
<dbReference type="OrthoDB" id="8141496at2"/>
<proteinExistence type="predicted"/>
<sequence length="78" mass="8855">MVDKNDTERSPTSIERARKKQLAQEEGSRMMAQFQQEAVAVRKNMERLRALRLAKESEAEAQADSEPAAPKKKARKKA</sequence>
<organism evidence="2 3">
    <name type="scientific">Rhodopseudomonas palustris</name>
    <dbReference type="NCBI Taxonomy" id="1076"/>
    <lineage>
        <taxon>Bacteria</taxon>
        <taxon>Pseudomonadati</taxon>
        <taxon>Pseudomonadota</taxon>
        <taxon>Alphaproteobacteria</taxon>
        <taxon>Hyphomicrobiales</taxon>
        <taxon>Nitrobacteraceae</taxon>
        <taxon>Rhodopseudomonas</taxon>
    </lineage>
</organism>
<dbReference type="EMBL" id="QYYD01000027">
    <property type="protein sequence ID" value="RJF68616.1"/>
    <property type="molecule type" value="Genomic_DNA"/>
</dbReference>
<dbReference type="Proteomes" id="UP000285523">
    <property type="component" value="Unassembled WGS sequence"/>
</dbReference>
<gene>
    <name evidence="2" type="ORF">D4Q52_21620</name>
</gene>